<dbReference type="InParanoid" id="L8FTI7"/>
<dbReference type="AlphaFoldDB" id="L8FTI7"/>
<protein>
    <recommendedName>
        <fullName evidence="3">F-box domain-containing protein</fullName>
    </recommendedName>
</protein>
<evidence type="ECO:0008006" key="3">
    <source>
        <dbReference type="Google" id="ProtNLM"/>
    </source>
</evidence>
<sequence length="360" mass="40952">MRNVARCAIVNLLSSFCGRKERALQVSQSPLEIEGQDWSLISDLLLTRTVEFLVIDDHYCGLLMASSNYFQGLPSPADKFSNLKALTVYNSESSQDIDKLCRLIKSCDLQVFPFEQPSHGSESLPNPTLRSSYRAFDDKNLKALALIIRRCGPPLGLSSMTLTSKEQGDLWPKLKMLYLGVADQHWLELLPKFEKLQILRLEKSISQNFIEKIAKCRHLRVIDIVFDELDDVEALLYIARGCPLLHKFSVRHLGLGFMGEPELAENLCVGLLRALPRLEHLELNWRFRMDGARLVDLARHCPRLTVLALPRTRLCLSLALLTKAHPQSCTAEISWVVTRTRAIGFVLTTRKRIEELFIKL</sequence>
<dbReference type="Gene3D" id="3.80.10.10">
    <property type="entry name" value="Ribonuclease Inhibitor"/>
    <property type="match status" value="1"/>
</dbReference>
<evidence type="ECO:0000313" key="1">
    <source>
        <dbReference type="EMBL" id="ELR04270.1"/>
    </source>
</evidence>
<proteinExistence type="predicted"/>
<accession>L8FTI7</accession>
<dbReference type="Proteomes" id="UP000011064">
    <property type="component" value="Unassembled WGS sequence"/>
</dbReference>
<organism evidence="1 2">
    <name type="scientific">Pseudogymnoascus destructans (strain ATCC MYA-4855 / 20631-21)</name>
    <name type="common">Bat white-nose syndrome fungus</name>
    <name type="synonym">Geomyces destructans</name>
    <dbReference type="NCBI Taxonomy" id="658429"/>
    <lineage>
        <taxon>Eukaryota</taxon>
        <taxon>Fungi</taxon>
        <taxon>Dikarya</taxon>
        <taxon>Ascomycota</taxon>
        <taxon>Pezizomycotina</taxon>
        <taxon>Leotiomycetes</taxon>
        <taxon>Thelebolales</taxon>
        <taxon>Thelebolaceae</taxon>
        <taxon>Pseudogymnoascus</taxon>
    </lineage>
</organism>
<dbReference type="EMBL" id="GL573342">
    <property type="protein sequence ID" value="ELR04270.1"/>
    <property type="molecule type" value="Genomic_DNA"/>
</dbReference>
<name>L8FTI7_PSED2</name>
<dbReference type="InterPro" id="IPR032675">
    <property type="entry name" value="LRR_dom_sf"/>
</dbReference>
<dbReference type="STRING" id="658429.L8FTI7"/>
<gene>
    <name evidence="1" type="ORF">GMDG_06670</name>
</gene>
<keyword evidence="2" id="KW-1185">Reference proteome</keyword>
<dbReference type="VEuPathDB" id="FungiDB:GMDG_06670"/>
<dbReference type="SUPFAM" id="SSF52047">
    <property type="entry name" value="RNI-like"/>
    <property type="match status" value="1"/>
</dbReference>
<reference evidence="2" key="1">
    <citation type="submission" date="2010-09" db="EMBL/GenBank/DDBJ databases">
        <title>The genome sequence of Geomyces destructans 20631-21.</title>
        <authorList>
            <consortium name="The Broad Institute Genome Sequencing Platform"/>
            <person name="Cuomo C.A."/>
            <person name="Blehert D.S."/>
            <person name="Lorch J.M."/>
            <person name="Young S.K."/>
            <person name="Zeng Q."/>
            <person name="Gargeya S."/>
            <person name="Fitzgerald M."/>
            <person name="Haas B."/>
            <person name="Abouelleil A."/>
            <person name="Alvarado L."/>
            <person name="Arachchi H.M."/>
            <person name="Berlin A."/>
            <person name="Brown A."/>
            <person name="Chapman S.B."/>
            <person name="Chen Z."/>
            <person name="Dunbar C."/>
            <person name="Freedman E."/>
            <person name="Gearin G."/>
            <person name="Gellesch M."/>
            <person name="Goldberg J."/>
            <person name="Griggs A."/>
            <person name="Gujja S."/>
            <person name="Heiman D."/>
            <person name="Howarth C."/>
            <person name="Larson L."/>
            <person name="Lui A."/>
            <person name="MacDonald P.J.P."/>
            <person name="Montmayeur A."/>
            <person name="Murphy C."/>
            <person name="Neiman D."/>
            <person name="Pearson M."/>
            <person name="Priest M."/>
            <person name="Roberts A."/>
            <person name="Saif S."/>
            <person name="Shea T."/>
            <person name="Shenoy N."/>
            <person name="Sisk P."/>
            <person name="Stolte C."/>
            <person name="Sykes S."/>
            <person name="Wortman J."/>
            <person name="Nusbaum C."/>
            <person name="Birren B."/>
        </authorList>
    </citation>
    <scope>NUCLEOTIDE SEQUENCE [LARGE SCALE GENOMIC DNA]</scope>
    <source>
        <strain evidence="2">ATCC MYA-4855 / 20631-21</strain>
    </source>
</reference>
<dbReference type="HOGENOM" id="CLU_769702_0_0_1"/>
<evidence type="ECO:0000313" key="2">
    <source>
        <dbReference type="Proteomes" id="UP000011064"/>
    </source>
</evidence>